<dbReference type="GO" id="GO:0016567">
    <property type="term" value="P:protein ubiquitination"/>
    <property type="evidence" value="ECO:0007669"/>
    <property type="project" value="TreeGrafter"/>
</dbReference>
<dbReference type="Pfam" id="PF13639">
    <property type="entry name" value="zf-RING_2"/>
    <property type="match status" value="1"/>
</dbReference>
<keyword evidence="11" id="KW-0472">Membrane</keyword>
<keyword evidence="16" id="KW-1185">Reference proteome</keyword>
<evidence type="ECO:0000256" key="8">
    <source>
        <dbReference type="ARBA" id="ARBA00022786"/>
    </source>
</evidence>
<evidence type="ECO:0000256" key="4">
    <source>
        <dbReference type="ARBA" id="ARBA00022679"/>
    </source>
</evidence>
<dbReference type="SUPFAM" id="SSF57850">
    <property type="entry name" value="RING/U-box"/>
    <property type="match status" value="1"/>
</dbReference>
<dbReference type="PANTHER" id="PTHR45977">
    <property type="entry name" value="TARGET OF ERK KINASE MPK-1"/>
    <property type="match status" value="1"/>
</dbReference>
<dbReference type="Gene3D" id="3.30.40.10">
    <property type="entry name" value="Zinc/RING finger domain, C3HC4 (zinc finger)"/>
    <property type="match status" value="1"/>
</dbReference>
<name>A0A5B0QUK5_PUCGR</name>
<dbReference type="EC" id="2.3.2.27" evidence="3"/>
<keyword evidence="7 12" id="KW-0863">Zinc-finger</keyword>
<keyword evidence="10" id="KW-1133">Transmembrane helix</keyword>
<evidence type="ECO:0000256" key="10">
    <source>
        <dbReference type="ARBA" id="ARBA00022989"/>
    </source>
</evidence>
<gene>
    <name evidence="15" type="ORF">PGT21_012986</name>
</gene>
<evidence type="ECO:0000256" key="12">
    <source>
        <dbReference type="PROSITE-ProRule" id="PRU00175"/>
    </source>
</evidence>
<evidence type="ECO:0000256" key="2">
    <source>
        <dbReference type="ARBA" id="ARBA00004141"/>
    </source>
</evidence>
<keyword evidence="6" id="KW-0479">Metal-binding</keyword>
<feature type="region of interest" description="Disordered" evidence="13">
    <location>
        <begin position="1"/>
        <end position="47"/>
    </location>
</feature>
<evidence type="ECO:0000256" key="11">
    <source>
        <dbReference type="ARBA" id="ARBA00023136"/>
    </source>
</evidence>
<proteinExistence type="predicted"/>
<evidence type="ECO:0000256" key="1">
    <source>
        <dbReference type="ARBA" id="ARBA00000900"/>
    </source>
</evidence>
<dbReference type="AlphaFoldDB" id="A0A5B0QUK5"/>
<reference evidence="15 16" key="1">
    <citation type="submission" date="2019-05" db="EMBL/GenBank/DDBJ databases">
        <title>Emergence of the Ug99 lineage of the wheat stem rust pathogen through somatic hybridization.</title>
        <authorList>
            <person name="Li F."/>
            <person name="Upadhyaya N.M."/>
            <person name="Sperschneider J."/>
            <person name="Matny O."/>
            <person name="Nguyen-Phuc H."/>
            <person name="Mago R."/>
            <person name="Raley C."/>
            <person name="Miller M.E."/>
            <person name="Silverstein K.A.T."/>
            <person name="Henningsen E."/>
            <person name="Hirsch C.D."/>
            <person name="Visser B."/>
            <person name="Pretorius Z.A."/>
            <person name="Steffenson B.J."/>
            <person name="Schwessinger B."/>
            <person name="Dodds P.N."/>
            <person name="Figueroa M."/>
        </authorList>
    </citation>
    <scope>NUCLEOTIDE SEQUENCE [LARGE SCALE GENOMIC DNA]</scope>
    <source>
        <strain evidence="15">21-0</strain>
    </source>
</reference>
<keyword evidence="5" id="KW-0812">Transmembrane</keyword>
<evidence type="ECO:0000313" key="15">
    <source>
        <dbReference type="EMBL" id="KAA1116404.1"/>
    </source>
</evidence>
<feature type="compositionally biased region" description="Polar residues" evidence="13">
    <location>
        <begin position="23"/>
        <end position="35"/>
    </location>
</feature>
<dbReference type="InterPro" id="IPR013083">
    <property type="entry name" value="Znf_RING/FYVE/PHD"/>
</dbReference>
<feature type="domain" description="RING-type" evidence="14">
    <location>
        <begin position="210"/>
        <end position="253"/>
    </location>
</feature>
<comment type="catalytic activity">
    <reaction evidence="1">
        <text>S-ubiquitinyl-[E2 ubiquitin-conjugating enzyme]-L-cysteine + [acceptor protein]-L-lysine = [E2 ubiquitin-conjugating enzyme]-L-cysteine + N(6)-ubiquitinyl-[acceptor protein]-L-lysine.</text>
        <dbReference type="EC" id="2.3.2.27"/>
    </reaction>
</comment>
<organism evidence="15 16">
    <name type="scientific">Puccinia graminis f. sp. tritici</name>
    <dbReference type="NCBI Taxonomy" id="56615"/>
    <lineage>
        <taxon>Eukaryota</taxon>
        <taxon>Fungi</taxon>
        <taxon>Dikarya</taxon>
        <taxon>Basidiomycota</taxon>
        <taxon>Pucciniomycotina</taxon>
        <taxon>Pucciniomycetes</taxon>
        <taxon>Pucciniales</taxon>
        <taxon>Pucciniaceae</taxon>
        <taxon>Puccinia</taxon>
    </lineage>
</organism>
<accession>A0A5B0QUK5</accession>
<protein>
    <recommendedName>
        <fullName evidence="3">RING-type E3 ubiquitin transferase</fullName>
        <ecNumber evidence="3">2.3.2.27</ecNumber>
    </recommendedName>
</protein>
<evidence type="ECO:0000256" key="3">
    <source>
        <dbReference type="ARBA" id="ARBA00012483"/>
    </source>
</evidence>
<dbReference type="PANTHER" id="PTHR45977:SF4">
    <property type="entry name" value="RING-TYPE DOMAIN-CONTAINING PROTEIN"/>
    <property type="match status" value="1"/>
</dbReference>
<dbReference type="GO" id="GO:0006511">
    <property type="term" value="P:ubiquitin-dependent protein catabolic process"/>
    <property type="evidence" value="ECO:0007669"/>
    <property type="project" value="TreeGrafter"/>
</dbReference>
<evidence type="ECO:0000256" key="7">
    <source>
        <dbReference type="ARBA" id="ARBA00022771"/>
    </source>
</evidence>
<evidence type="ECO:0000256" key="6">
    <source>
        <dbReference type="ARBA" id="ARBA00022723"/>
    </source>
</evidence>
<evidence type="ECO:0000256" key="9">
    <source>
        <dbReference type="ARBA" id="ARBA00022833"/>
    </source>
</evidence>
<keyword evidence="8" id="KW-0833">Ubl conjugation pathway</keyword>
<dbReference type="InterPro" id="IPR001841">
    <property type="entry name" value="Znf_RING"/>
</dbReference>
<keyword evidence="9" id="KW-0862">Zinc</keyword>
<dbReference type="GO" id="GO:0061630">
    <property type="term" value="F:ubiquitin protein ligase activity"/>
    <property type="evidence" value="ECO:0007669"/>
    <property type="project" value="UniProtKB-EC"/>
</dbReference>
<evidence type="ECO:0000259" key="14">
    <source>
        <dbReference type="PROSITE" id="PS50089"/>
    </source>
</evidence>
<evidence type="ECO:0000313" key="16">
    <source>
        <dbReference type="Proteomes" id="UP000324748"/>
    </source>
</evidence>
<dbReference type="Proteomes" id="UP000324748">
    <property type="component" value="Unassembled WGS sequence"/>
</dbReference>
<dbReference type="GO" id="GO:0016020">
    <property type="term" value="C:membrane"/>
    <property type="evidence" value="ECO:0007669"/>
    <property type="project" value="UniProtKB-SubCell"/>
</dbReference>
<evidence type="ECO:0000256" key="13">
    <source>
        <dbReference type="SAM" id="MobiDB-lite"/>
    </source>
</evidence>
<keyword evidence="4" id="KW-0808">Transferase</keyword>
<dbReference type="EMBL" id="VSWC01000003">
    <property type="protein sequence ID" value="KAA1116404.1"/>
    <property type="molecule type" value="Genomic_DNA"/>
</dbReference>
<sequence>MNNPNPGDLNEDLPGEDGHLVPSETSFDENPSTEGDNPAMRDAGFTALPPPLVYGEVRRRRHSVVWTNDLRNAWEDPPVPCAQILDPIEDLFARLNRRHQVKINLGFRHLNSEMAILRHGGTRADRLVFERMRPIRTPAVYQAGRRLSHMDPERVRQFLRDILEERFELLVHSPHSTNREEGVEELLQRLPPVDHLDLEPSPPDGETAACRICHSDYSQHHVVIALPCNPSHHFHFRCIERWLISTPRCPVCETPPVFPRE</sequence>
<comment type="caution">
    <text evidence="15">The sequence shown here is derived from an EMBL/GenBank/DDBJ whole genome shotgun (WGS) entry which is preliminary data.</text>
</comment>
<evidence type="ECO:0000256" key="5">
    <source>
        <dbReference type="ARBA" id="ARBA00022692"/>
    </source>
</evidence>
<dbReference type="PROSITE" id="PS50089">
    <property type="entry name" value="ZF_RING_2"/>
    <property type="match status" value="1"/>
</dbReference>
<dbReference type="GO" id="GO:0008270">
    <property type="term" value="F:zinc ion binding"/>
    <property type="evidence" value="ECO:0007669"/>
    <property type="project" value="UniProtKB-KW"/>
</dbReference>
<comment type="subcellular location">
    <subcellularLocation>
        <location evidence="2">Membrane</location>
        <topology evidence="2">Multi-pass membrane protein</topology>
    </subcellularLocation>
</comment>
<dbReference type="OrthoDB" id="8062037at2759"/>